<sequence>MHRILHTEMLIQRYISLLGGSRVHHKPSPQQRWYMYQNVFQNAQIAESIVYKAKSQRAGQHERLASFRVDSPSVLASQVYTKHTQQLPIQIYAESTLAYPAGE</sequence>
<keyword evidence="2" id="KW-1185">Reference proteome</keyword>
<proteinExistence type="predicted"/>
<reference evidence="1 2" key="1">
    <citation type="journal article" date="2023" name="Sci. Data">
        <title>Genome assembly of the Korean intertidal mud-creeper Batillaria attramentaria.</title>
        <authorList>
            <person name="Patra A.K."/>
            <person name="Ho P.T."/>
            <person name="Jun S."/>
            <person name="Lee S.J."/>
            <person name="Kim Y."/>
            <person name="Won Y.J."/>
        </authorList>
    </citation>
    <scope>NUCLEOTIDE SEQUENCE [LARGE SCALE GENOMIC DNA]</scope>
    <source>
        <strain evidence="1">Wonlab-2016</strain>
    </source>
</reference>
<dbReference type="EMBL" id="JACVVK020000012">
    <property type="protein sequence ID" value="KAK7505057.1"/>
    <property type="molecule type" value="Genomic_DNA"/>
</dbReference>
<protein>
    <submittedName>
        <fullName evidence="1">Uncharacterized protein</fullName>
    </submittedName>
</protein>
<comment type="caution">
    <text evidence="1">The sequence shown here is derived from an EMBL/GenBank/DDBJ whole genome shotgun (WGS) entry which is preliminary data.</text>
</comment>
<dbReference type="Proteomes" id="UP001519460">
    <property type="component" value="Unassembled WGS sequence"/>
</dbReference>
<dbReference type="AlphaFoldDB" id="A0ABD0M088"/>
<organism evidence="1 2">
    <name type="scientific">Batillaria attramentaria</name>
    <dbReference type="NCBI Taxonomy" id="370345"/>
    <lineage>
        <taxon>Eukaryota</taxon>
        <taxon>Metazoa</taxon>
        <taxon>Spiralia</taxon>
        <taxon>Lophotrochozoa</taxon>
        <taxon>Mollusca</taxon>
        <taxon>Gastropoda</taxon>
        <taxon>Caenogastropoda</taxon>
        <taxon>Sorbeoconcha</taxon>
        <taxon>Cerithioidea</taxon>
        <taxon>Batillariidae</taxon>
        <taxon>Batillaria</taxon>
    </lineage>
</organism>
<accession>A0ABD0M088</accession>
<evidence type="ECO:0000313" key="2">
    <source>
        <dbReference type="Proteomes" id="UP001519460"/>
    </source>
</evidence>
<name>A0ABD0M088_9CAEN</name>
<evidence type="ECO:0000313" key="1">
    <source>
        <dbReference type="EMBL" id="KAK7505057.1"/>
    </source>
</evidence>
<gene>
    <name evidence="1" type="ORF">BaRGS_00003627</name>
</gene>